<sequence>MKFYRLHTKSSSKIEMSRKYKLENLATIWRKEMRLKLKKRTREKLINLKKPEGASLNIVKHSRSLNASRLQR</sequence>
<dbReference type="EMBL" id="GEVK01004672">
    <property type="protein sequence ID" value="JAU48160.1"/>
    <property type="molecule type" value="Transcribed_RNA"/>
</dbReference>
<dbReference type="AlphaFoldDB" id="A0A1J3FZZ2"/>
<gene>
    <name evidence="1" type="ORF">LC_TR9518_c0_g1_i1_g.33772</name>
</gene>
<name>A0A1J3FZZ2_NOCCA</name>
<accession>A0A1J3FZZ2</accession>
<evidence type="ECO:0000313" key="1">
    <source>
        <dbReference type="EMBL" id="JAU48160.1"/>
    </source>
</evidence>
<organism evidence="1">
    <name type="scientific">Noccaea caerulescens</name>
    <name type="common">Alpine penny-cress</name>
    <name type="synonym">Thlaspi caerulescens</name>
    <dbReference type="NCBI Taxonomy" id="107243"/>
    <lineage>
        <taxon>Eukaryota</taxon>
        <taxon>Viridiplantae</taxon>
        <taxon>Streptophyta</taxon>
        <taxon>Embryophyta</taxon>
        <taxon>Tracheophyta</taxon>
        <taxon>Spermatophyta</taxon>
        <taxon>Magnoliopsida</taxon>
        <taxon>eudicotyledons</taxon>
        <taxon>Gunneridae</taxon>
        <taxon>Pentapetalae</taxon>
        <taxon>rosids</taxon>
        <taxon>malvids</taxon>
        <taxon>Brassicales</taxon>
        <taxon>Brassicaceae</taxon>
        <taxon>Coluteocarpeae</taxon>
        <taxon>Noccaea</taxon>
    </lineage>
</organism>
<protein>
    <submittedName>
        <fullName evidence="1">Uncharacterized protein</fullName>
    </submittedName>
</protein>
<reference evidence="1" key="1">
    <citation type="submission" date="2016-07" db="EMBL/GenBank/DDBJ databases">
        <title>De novo transcriptome assembly of four accessions of the metal hyperaccumulator plant Noccaea caerulescens.</title>
        <authorList>
            <person name="Blande D."/>
            <person name="Halimaa P."/>
            <person name="Tervahauta A.I."/>
            <person name="Aarts M.G."/>
            <person name="Karenlampi S.O."/>
        </authorList>
    </citation>
    <scope>NUCLEOTIDE SEQUENCE</scope>
</reference>
<proteinExistence type="predicted"/>